<keyword evidence="2" id="KW-1133">Transmembrane helix</keyword>
<dbReference type="Proteomes" id="UP000317369">
    <property type="component" value="Chromosome"/>
</dbReference>
<evidence type="ECO:0000313" key="6">
    <source>
        <dbReference type="Proteomes" id="UP000317369"/>
    </source>
</evidence>
<evidence type="ECO:0000256" key="2">
    <source>
        <dbReference type="SAM" id="Phobius"/>
    </source>
</evidence>
<feature type="signal peptide" evidence="3">
    <location>
        <begin position="1"/>
        <end position="23"/>
    </location>
</feature>
<keyword evidence="2" id="KW-0812">Transmembrane</keyword>
<evidence type="ECO:0000259" key="4">
    <source>
        <dbReference type="Pfam" id="PF02638"/>
    </source>
</evidence>
<dbReference type="PANTHER" id="PTHR43405">
    <property type="entry name" value="GLYCOSYL HYDROLASE DIGH"/>
    <property type="match status" value="1"/>
</dbReference>
<evidence type="ECO:0000256" key="1">
    <source>
        <dbReference type="ARBA" id="ARBA00022729"/>
    </source>
</evidence>
<evidence type="ECO:0000256" key="3">
    <source>
        <dbReference type="SAM" id="SignalP"/>
    </source>
</evidence>
<keyword evidence="1 3" id="KW-0732">Signal</keyword>
<name>A0A517YRX4_9BACT</name>
<gene>
    <name evidence="5" type="ORF">KS4_10070</name>
</gene>
<dbReference type="EMBL" id="CP036425">
    <property type="protein sequence ID" value="QDU32968.1"/>
    <property type="molecule type" value="Genomic_DNA"/>
</dbReference>
<feature type="domain" description="Glycosyl hydrolase-like 10" evidence="4">
    <location>
        <begin position="35"/>
        <end position="303"/>
    </location>
</feature>
<feature type="chain" id="PRO_5022089360" description="Glycosyl hydrolase-like 10 domain-containing protein" evidence="3">
    <location>
        <begin position="24"/>
        <end position="589"/>
    </location>
</feature>
<dbReference type="SUPFAM" id="SSF51445">
    <property type="entry name" value="(Trans)glycosidases"/>
    <property type="match status" value="1"/>
</dbReference>
<dbReference type="InterPro" id="IPR052177">
    <property type="entry name" value="Divisome_Glycosyl_Hydrolase"/>
</dbReference>
<dbReference type="RefSeq" id="WP_145075338.1">
    <property type="nucleotide sequence ID" value="NZ_CP036425.1"/>
</dbReference>
<dbReference type="Pfam" id="PF02638">
    <property type="entry name" value="GHL10"/>
    <property type="match status" value="1"/>
</dbReference>
<dbReference type="PANTHER" id="PTHR43405:SF1">
    <property type="entry name" value="GLYCOSYL HYDROLASE DIGH"/>
    <property type="match status" value="1"/>
</dbReference>
<sequence length="589" mass="64737" precursor="true">MHATYSRMTIAALALCTATAAQAAVNADTKFNDYRGLWVTRYEYKYGTEAGVKNIMRNSKLMGLNNISFQIRGSGDAYYDSAYETKAISWDALDPAVNYAHGYNMKLHAYMNTMPMMNGSSTPSSNHVWSQNPDWRLKKADGSTQPLGSGYVTFNPVLPEVKQHLANVAADIATKYDVDGIHLDYIRMIGNAFSNGYMADSKTVNYYRQAYGLSSGQYVNTNSSHYKAWVAAHVTQVVDSIDDAIKAINPDLELSAATWGDPNTGSSSYQQDAKWWVQHGNVDAAMPMIYAYGDSSFQSRFDKYPGADDRQAAVIAGIGVYLKDQPTSGGATYSLYDLNSQLNYAKNNGANGYQMFSYSDLVNSDGSLNAFGLALRDYNRNLIRETAQLSIIEDFENGDGYFNTSPTYSGSNQGISGATSELTDQGQFGKAQKLTIDGSNDGWRLRYLSGIDKIAATEGNKEFFTEGYIGFWLKTTNQDMSASIIIDDPDTGEYGIWQEVIGDGLWHLYEWKLDDIADWNIFASGGGDGDIDLLEATIDGLYFKGVGDAEFMIDTIAHNPFGSLTAIPEPAALTLLALSGILLQRRKRA</sequence>
<dbReference type="AlphaFoldDB" id="A0A517YRX4"/>
<dbReference type="Gene3D" id="3.20.20.80">
    <property type="entry name" value="Glycosidases"/>
    <property type="match status" value="1"/>
</dbReference>
<keyword evidence="2" id="KW-0472">Membrane</keyword>
<dbReference type="InterPro" id="IPR017853">
    <property type="entry name" value="GH"/>
</dbReference>
<accession>A0A517YRX4</accession>
<protein>
    <recommendedName>
        <fullName evidence="4">Glycosyl hydrolase-like 10 domain-containing protein</fullName>
    </recommendedName>
</protein>
<reference evidence="5 6" key="1">
    <citation type="submission" date="2019-02" db="EMBL/GenBank/DDBJ databases">
        <title>Deep-cultivation of Planctomycetes and their phenomic and genomic characterization uncovers novel biology.</title>
        <authorList>
            <person name="Wiegand S."/>
            <person name="Jogler M."/>
            <person name="Boedeker C."/>
            <person name="Pinto D."/>
            <person name="Vollmers J."/>
            <person name="Rivas-Marin E."/>
            <person name="Kohn T."/>
            <person name="Peeters S.H."/>
            <person name="Heuer A."/>
            <person name="Rast P."/>
            <person name="Oberbeckmann S."/>
            <person name="Bunk B."/>
            <person name="Jeske O."/>
            <person name="Meyerdierks A."/>
            <person name="Storesund J.E."/>
            <person name="Kallscheuer N."/>
            <person name="Luecker S."/>
            <person name="Lage O.M."/>
            <person name="Pohl T."/>
            <person name="Merkel B.J."/>
            <person name="Hornburger P."/>
            <person name="Mueller R.-W."/>
            <person name="Bruemmer F."/>
            <person name="Labrenz M."/>
            <person name="Spormann A.M."/>
            <person name="Op den Camp H."/>
            <person name="Overmann J."/>
            <person name="Amann R."/>
            <person name="Jetten M.S.M."/>
            <person name="Mascher T."/>
            <person name="Medema M.H."/>
            <person name="Devos D.P."/>
            <person name="Kaster A.-K."/>
            <person name="Ovreas L."/>
            <person name="Rohde M."/>
            <person name="Galperin M.Y."/>
            <person name="Jogler C."/>
        </authorList>
    </citation>
    <scope>NUCLEOTIDE SEQUENCE [LARGE SCALE GENOMIC DNA]</scope>
    <source>
        <strain evidence="5 6">KS4</strain>
    </source>
</reference>
<keyword evidence="6" id="KW-1185">Reference proteome</keyword>
<feature type="transmembrane region" description="Helical" evidence="2">
    <location>
        <begin position="561"/>
        <end position="583"/>
    </location>
</feature>
<proteinExistence type="predicted"/>
<organism evidence="5 6">
    <name type="scientific">Poriferisphaera corsica</name>
    <dbReference type="NCBI Taxonomy" id="2528020"/>
    <lineage>
        <taxon>Bacteria</taxon>
        <taxon>Pseudomonadati</taxon>
        <taxon>Planctomycetota</taxon>
        <taxon>Phycisphaerae</taxon>
        <taxon>Phycisphaerales</taxon>
        <taxon>Phycisphaeraceae</taxon>
        <taxon>Poriferisphaera</taxon>
    </lineage>
</organism>
<dbReference type="KEGG" id="pcor:KS4_10070"/>
<evidence type="ECO:0000313" key="5">
    <source>
        <dbReference type="EMBL" id="QDU32968.1"/>
    </source>
</evidence>
<dbReference type="InterPro" id="IPR003790">
    <property type="entry name" value="GHL10"/>
</dbReference>
<dbReference type="OrthoDB" id="9794671at2"/>